<feature type="compositionally biased region" description="Basic and acidic residues" evidence="1">
    <location>
        <begin position="299"/>
        <end position="312"/>
    </location>
</feature>
<evidence type="ECO:0000313" key="2">
    <source>
        <dbReference type="EMBL" id="KZV21390.1"/>
    </source>
</evidence>
<feature type="region of interest" description="Disordered" evidence="1">
    <location>
        <begin position="1"/>
        <end position="42"/>
    </location>
</feature>
<evidence type="ECO:0000256" key="1">
    <source>
        <dbReference type="SAM" id="MobiDB-lite"/>
    </source>
</evidence>
<sequence length="552" mass="60653">MYSLSDSLVSSTAASIEGASPHRQAGEPWLPEPEELPNTPWYEEKSSNLRISDIATIKEKGGTMGKFEVVLPHPDERAHRPPPGFHTFYVNQIDMGLRFSIPRFIAALCHYIKISPSQLAPNSYSFLLALAVLLSYHKIPLIPYVLLQLVQINRLGPGKFYISHKGDHTFIKGNPSSHKGWMSRFFYIKCDSMRDPWKCEMSWRDNVFTLTPRTPDRAPSLAPFLEAMRGKCYNAPELIKEDLLCFFKFSRKGVEFVGELDERMGKAELLKAMQEEARASGEVGLPKKTTKKRKAPSLAEKDGPREKRKKEGASTSGAQKEETSRKGRAPTPPTPTSEEIPDLPPVSTIAEAVSSGKGPGKIPHFDPSKDSLVDSPSGLVATRYICNMAPDRDLQVLKRADDAEAVGHFAANIASMQRLPAALLKLELNQQLSLRHADVIHADSKFTSTSYTSAELGLVAELFRLMCLCRRATRMASAELGLSAQKSYANDQCGTGFKCSGGVATRGGASAELGFVSELVGLMCLRRRATRIASAELGLSAQVGLPPEEFIS</sequence>
<dbReference type="Proteomes" id="UP000250235">
    <property type="component" value="Unassembled WGS sequence"/>
</dbReference>
<evidence type="ECO:0000313" key="3">
    <source>
        <dbReference type="Proteomes" id="UP000250235"/>
    </source>
</evidence>
<gene>
    <name evidence="2" type="ORF">F511_18556</name>
</gene>
<dbReference type="AlphaFoldDB" id="A0A2Z7AJS1"/>
<feature type="compositionally biased region" description="Basic and acidic residues" evidence="1">
    <location>
        <begin position="363"/>
        <end position="372"/>
    </location>
</feature>
<dbReference type="EMBL" id="KV014895">
    <property type="protein sequence ID" value="KZV21390.1"/>
    <property type="molecule type" value="Genomic_DNA"/>
</dbReference>
<keyword evidence="3" id="KW-1185">Reference proteome</keyword>
<reference evidence="2 3" key="1">
    <citation type="journal article" date="2015" name="Proc. Natl. Acad. Sci. U.S.A.">
        <title>The resurrection genome of Boea hygrometrica: A blueprint for survival of dehydration.</title>
        <authorList>
            <person name="Xiao L."/>
            <person name="Yang G."/>
            <person name="Zhang L."/>
            <person name="Yang X."/>
            <person name="Zhao S."/>
            <person name="Ji Z."/>
            <person name="Zhou Q."/>
            <person name="Hu M."/>
            <person name="Wang Y."/>
            <person name="Chen M."/>
            <person name="Xu Y."/>
            <person name="Jin H."/>
            <person name="Xiao X."/>
            <person name="Hu G."/>
            <person name="Bao F."/>
            <person name="Hu Y."/>
            <person name="Wan P."/>
            <person name="Li L."/>
            <person name="Deng X."/>
            <person name="Kuang T."/>
            <person name="Xiang C."/>
            <person name="Zhu J.K."/>
            <person name="Oliver M.J."/>
            <person name="He Y."/>
        </authorList>
    </citation>
    <scope>NUCLEOTIDE SEQUENCE [LARGE SCALE GENOMIC DNA]</scope>
    <source>
        <strain evidence="3">cv. XS01</strain>
    </source>
</reference>
<feature type="compositionally biased region" description="Polar residues" evidence="1">
    <location>
        <begin position="1"/>
        <end position="14"/>
    </location>
</feature>
<feature type="region of interest" description="Disordered" evidence="1">
    <location>
        <begin position="276"/>
        <end position="373"/>
    </location>
</feature>
<organism evidence="2 3">
    <name type="scientific">Dorcoceras hygrometricum</name>
    <dbReference type="NCBI Taxonomy" id="472368"/>
    <lineage>
        <taxon>Eukaryota</taxon>
        <taxon>Viridiplantae</taxon>
        <taxon>Streptophyta</taxon>
        <taxon>Embryophyta</taxon>
        <taxon>Tracheophyta</taxon>
        <taxon>Spermatophyta</taxon>
        <taxon>Magnoliopsida</taxon>
        <taxon>eudicotyledons</taxon>
        <taxon>Gunneridae</taxon>
        <taxon>Pentapetalae</taxon>
        <taxon>asterids</taxon>
        <taxon>lamiids</taxon>
        <taxon>Lamiales</taxon>
        <taxon>Gesneriaceae</taxon>
        <taxon>Didymocarpoideae</taxon>
        <taxon>Trichosporeae</taxon>
        <taxon>Loxocarpinae</taxon>
        <taxon>Dorcoceras</taxon>
    </lineage>
</organism>
<accession>A0A2Z7AJS1</accession>
<name>A0A2Z7AJS1_9LAMI</name>
<proteinExistence type="predicted"/>
<protein>
    <submittedName>
        <fullName evidence="2">Uncharacterized protein</fullName>
    </submittedName>
</protein>